<comment type="subcellular location">
    <subcellularLocation>
        <location evidence="1 6">Nucleus</location>
    </subcellularLocation>
</comment>
<dbReference type="AlphaFoldDB" id="E7CWN5"/>
<dbReference type="GO" id="GO:0001708">
    <property type="term" value="P:cell fate specification"/>
    <property type="evidence" value="ECO:0007669"/>
    <property type="project" value="TreeGrafter"/>
</dbReference>
<sequence length="452" mass="49297">MDEVSPAVVGIKSGWEKSKLSGEASTIDGGGNTITSNHPTTFPEPLSNALNAATVTLMEEEFVRSSVSPAAGAVQNGNGEEIVVLQDGQSVAVKAEESNLLEEMSVSSSEAVPVKRLPPPSIQSSITVILDSADLWAQFYQAGTEMIITKTGRRMFPSIVIDLSGLEPESKYSISLEVNPADTHRYKFVNSRWVFAGKGESHDETMLVFHHPESPSTGKHWMKNKVSFKKIKLSNNRNNKRGQVVALNSMHKYLPRVVISKVMSKKKFAVVHSEDLEKCIFVAVTAYQNDQVTQLKIDYNPFAKAFRDTGAEQHYSDYGSTVGTGNVGMMSAWPPLSPLLSPYGDSQTLMSPASLQPSPLPQFNAAFGNFESSPPYSPLPTYRQMPSSNPVLQQQPVFGLPGQQPRPSPIPRFNSVFNNWETTHPNPSSPLTHNVGSAFLIPPAQQPPTTLA</sequence>
<dbReference type="EMBL" id="HM778029">
    <property type="protein sequence ID" value="ADT64678.1"/>
    <property type="molecule type" value="mRNA"/>
</dbReference>
<proteinExistence type="evidence at transcript level"/>
<keyword evidence="3 6" id="KW-0238">DNA-binding</keyword>
<dbReference type="InterPro" id="IPR046360">
    <property type="entry name" value="T-box_DNA-bd"/>
</dbReference>
<dbReference type="PROSITE" id="PS01283">
    <property type="entry name" value="TBOX_1"/>
    <property type="match status" value="1"/>
</dbReference>
<dbReference type="InterPro" id="IPR008967">
    <property type="entry name" value="p53-like_TF_DNA-bd_sf"/>
</dbReference>
<dbReference type="CDD" id="cd00182">
    <property type="entry name" value="T-box"/>
    <property type="match status" value="1"/>
</dbReference>
<feature type="domain" description="T-box" evidence="7">
    <location>
        <begin position="130"/>
        <end position="308"/>
    </location>
</feature>
<evidence type="ECO:0000259" key="7">
    <source>
        <dbReference type="PROSITE" id="PS50252"/>
    </source>
</evidence>
<name>E7CWN5_HALBO</name>
<reference evidence="8" key="2">
    <citation type="submission" date="2010-07" db="EMBL/GenBank/DDBJ databases">
        <authorList>
            <person name="Hill A.L."/>
            <person name="Holstien K."/>
            <person name="Rivera A."/>
            <person name="Windsor P."/>
            <person name="Ding S."/>
            <person name="Leys S.P."/>
            <person name="Hill M.S."/>
        </authorList>
    </citation>
    <scope>NUCLEOTIDE SEQUENCE</scope>
</reference>
<keyword evidence="4" id="KW-0804">Transcription</keyword>
<dbReference type="GO" id="GO:0000978">
    <property type="term" value="F:RNA polymerase II cis-regulatory region sequence-specific DNA binding"/>
    <property type="evidence" value="ECO:0007669"/>
    <property type="project" value="InterPro"/>
</dbReference>
<comment type="caution">
    <text evidence="6">Lacks conserved residue(s) required for the propagation of feature annotation.</text>
</comment>
<dbReference type="PRINTS" id="PR00937">
    <property type="entry name" value="TBOX"/>
</dbReference>
<reference evidence="8" key="1">
    <citation type="journal article" date="2010" name="Dev. Genes Evol.">
        <title>Expansion, diversification, and expression of T-box family genes in Porifera.</title>
        <authorList>
            <person name="Holstien K."/>
            <person name="Rivera A."/>
            <person name="Windsor P."/>
            <person name="Ding S."/>
            <person name="Leys S.P."/>
            <person name="Hill M."/>
            <person name="Hill A."/>
        </authorList>
    </citation>
    <scope>NUCLEOTIDE SEQUENCE</scope>
</reference>
<dbReference type="PANTHER" id="PTHR11267">
    <property type="entry name" value="T-BOX PROTEIN-RELATED"/>
    <property type="match status" value="1"/>
</dbReference>
<dbReference type="GO" id="GO:0000981">
    <property type="term" value="F:DNA-binding transcription factor activity, RNA polymerase II-specific"/>
    <property type="evidence" value="ECO:0007669"/>
    <property type="project" value="TreeGrafter"/>
</dbReference>
<keyword evidence="5 6" id="KW-0539">Nucleus</keyword>
<dbReference type="InterPro" id="IPR001699">
    <property type="entry name" value="TF_T-box"/>
</dbReference>
<dbReference type="PROSITE" id="PS50252">
    <property type="entry name" value="TBOX_3"/>
    <property type="match status" value="1"/>
</dbReference>
<dbReference type="GO" id="GO:0005634">
    <property type="term" value="C:nucleus"/>
    <property type="evidence" value="ECO:0007669"/>
    <property type="project" value="UniProtKB-SubCell"/>
</dbReference>
<evidence type="ECO:0000256" key="1">
    <source>
        <dbReference type="ARBA" id="ARBA00004123"/>
    </source>
</evidence>
<evidence type="ECO:0000256" key="4">
    <source>
        <dbReference type="ARBA" id="ARBA00023163"/>
    </source>
</evidence>
<keyword evidence="2" id="KW-0805">Transcription regulation</keyword>
<evidence type="ECO:0000256" key="6">
    <source>
        <dbReference type="PROSITE-ProRule" id="PRU00201"/>
    </source>
</evidence>
<evidence type="ECO:0000313" key="8">
    <source>
        <dbReference type="EMBL" id="ADT64678.1"/>
    </source>
</evidence>
<dbReference type="GO" id="GO:0000785">
    <property type="term" value="C:chromatin"/>
    <property type="evidence" value="ECO:0007669"/>
    <property type="project" value="TreeGrafter"/>
</dbReference>
<dbReference type="PANTHER" id="PTHR11267:SF181">
    <property type="entry name" value="OPTOMOTOR-BLIND PROTEIN"/>
    <property type="match status" value="1"/>
</dbReference>
<protein>
    <submittedName>
        <fullName evidence="8">TbxA</fullName>
    </submittedName>
</protein>
<dbReference type="InterPro" id="IPR018186">
    <property type="entry name" value="TF_T-box_CS"/>
</dbReference>
<accession>E7CWN5</accession>
<dbReference type="Pfam" id="PF00907">
    <property type="entry name" value="T-box"/>
    <property type="match status" value="1"/>
</dbReference>
<dbReference type="GO" id="GO:0045893">
    <property type="term" value="P:positive regulation of DNA-templated transcription"/>
    <property type="evidence" value="ECO:0007669"/>
    <property type="project" value="InterPro"/>
</dbReference>
<dbReference type="Gene3D" id="2.60.40.820">
    <property type="entry name" value="Transcription factor, T-box"/>
    <property type="match status" value="1"/>
</dbReference>
<dbReference type="SMART" id="SM00425">
    <property type="entry name" value="TBOX"/>
    <property type="match status" value="1"/>
</dbReference>
<dbReference type="InterPro" id="IPR036960">
    <property type="entry name" value="T-box_sf"/>
</dbReference>
<evidence type="ECO:0000256" key="3">
    <source>
        <dbReference type="ARBA" id="ARBA00023125"/>
    </source>
</evidence>
<evidence type="ECO:0000256" key="5">
    <source>
        <dbReference type="ARBA" id="ARBA00023242"/>
    </source>
</evidence>
<evidence type="ECO:0000256" key="2">
    <source>
        <dbReference type="ARBA" id="ARBA00023015"/>
    </source>
</evidence>
<dbReference type="SUPFAM" id="SSF49417">
    <property type="entry name" value="p53-like transcription factors"/>
    <property type="match status" value="1"/>
</dbReference>
<organism evidence="8">
    <name type="scientific">Halichondria bowerbanki</name>
    <name type="common">Crumb-of-bread sponge</name>
    <dbReference type="NCBI Taxonomy" id="145470"/>
    <lineage>
        <taxon>Eukaryota</taxon>
        <taxon>Metazoa</taxon>
        <taxon>Porifera</taxon>
        <taxon>Demospongiae</taxon>
        <taxon>Heteroscleromorpha</taxon>
        <taxon>Suberitida</taxon>
        <taxon>Halichondriidae</taxon>
        <taxon>Halichondria</taxon>
        <taxon>Halichondria (Halichondria)</taxon>
    </lineage>
</organism>